<dbReference type="AlphaFoldDB" id="A0A011M7W0"/>
<feature type="binding site" evidence="3">
    <location>
        <position position="171"/>
    </location>
    <ligand>
        <name>Cu cation</name>
        <dbReference type="ChEBI" id="CHEBI:23378"/>
    </ligand>
</feature>
<evidence type="ECO:0000256" key="3">
    <source>
        <dbReference type="PIRSR" id="PIRSR603782-1"/>
    </source>
</evidence>
<dbReference type="InterPro" id="IPR003782">
    <property type="entry name" value="SCO1/SenC"/>
</dbReference>
<feature type="binding site" evidence="3">
    <location>
        <position position="81"/>
    </location>
    <ligand>
        <name>Cu cation</name>
        <dbReference type="ChEBI" id="CHEBI:23378"/>
    </ligand>
</feature>
<dbReference type="PANTHER" id="PTHR12151">
    <property type="entry name" value="ELECTRON TRANSPORT PROTIN SCO1/SENC FAMILY MEMBER"/>
    <property type="match status" value="1"/>
</dbReference>
<evidence type="ECO:0000256" key="2">
    <source>
        <dbReference type="ARBA" id="ARBA00023008"/>
    </source>
</evidence>
<keyword evidence="4" id="KW-1015">Disulfide bond</keyword>
<dbReference type="InterPro" id="IPR013766">
    <property type="entry name" value="Thioredoxin_domain"/>
</dbReference>
<dbReference type="EMBL" id="JFAX01000019">
    <property type="protein sequence ID" value="EXI65778.1"/>
    <property type="molecule type" value="Genomic_DNA"/>
</dbReference>
<feature type="binding site" evidence="3">
    <location>
        <position position="85"/>
    </location>
    <ligand>
        <name>Cu cation</name>
        <dbReference type="ChEBI" id="CHEBI:23378"/>
    </ligand>
</feature>
<gene>
    <name evidence="6" type="primary">ypmQ_1</name>
    <name evidence="6" type="ORF">AW08_02990</name>
</gene>
<evidence type="ECO:0000256" key="1">
    <source>
        <dbReference type="ARBA" id="ARBA00010996"/>
    </source>
</evidence>
<evidence type="ECO:0000256" key="4">
    <source>
        <dbReference type="PIRSR" id="PIRSR603782-2"/>
    </source>
</evidence>
<keyword evidence="7" id="KW-1185">Reference proteome</keyword>
<comment type="similarity">
    <text evidence="1">Belongs to the SCO1/2 family.</text>
</comment>
<dbReference type="PANTHER" id="PTHR12151:SF25">
    <property type="entry name" value="LINALOOL DEHYDRATASE_ISOMERASE DOMAIN-CONTAINING PROTEIN"/>
    <property type="match status" value="1"/>
</dbReference>
<dbReference type="GO" id="GO:0046872">
    <property type="term" value="F:metal ion binding"/>
    <property type="evidence" value="ECO:0007669"/>
    <property type="project" value="UniProtKB-KW"/>
</dbReference>
<dbReference type="PATRIC" id="fig|1454001.3.peg.3038"/>
<reference evidence="6" key="1">
    <citation type="submission" date="2014-02" db="EMBL/GenBank/DDBJ databases">
        <title>Expanding our view of genomic diversity in Candidatus Accumulibacter clades.</title>
        <authorList>
            <person name="Skennerton C.T."/>
            <person name="Barr J.J."/>
            <person name="Slater F.R."/>
            <person name="Bond P.L."/>
            <person name="Tyson G.W."/>
        </authorList>
    </citation>
    <scope>NUCLEOTIDE SEQUENCE [LARGE SCALE GENOMIC DNA]</scope>
</reference>
<dbReference type="Pfam" id="PF02630">
    <property type="entry name" value="SCO1-SenC"/>
    <property type="match status" value="1"/>
</dbReference>
<proteinExistence type="inferred from homology"/>
<feature type="domain" description="Thioredoxin" evidence="5">
    <location>
        <begin position="22"/>
        <end position="206"/>
    </location>
</feature>
<sequence>MRSRGFLIAIIALLAAALLYLAVFWDPLPQRSIERIVAHGQLPPGTAPRGGDFVLQGPQGPVALADYRGKVVLIYFGYTWCPDVCPTSLSLLAQAIADLEAAERERVQPIFISVDPERDTPARLKEYAPFFHPALIGLSGSREQIAAVASAYGSSYQKQPPNAEGNYAVDHSSATYVVDPQGRLAGSLPHASSPAQIVAFVRQQLAAGEAR</sequence>
<dbReference type="Proteomes" id="UP000020218">
    <property type="component" value="Unassembled WGS sequence"/>
</dbReference>
<dbReference type="FunFam" id="3.40.30.10:FF:000013">
    <property type="entry name" value="Blast:Protein SCO1 homolog, mitochondrial"/>
    <property type="match status" value="1"/>
</dbReference>
<evidence type="ECO:0000313" key="7">
    <source>
        <dbReference type="Proteomes" id="UP000020218"/>
    </source>
</evidence>
<dbReference type="Gene3D" id="3.40.30.10">
    <property type="entry name" value="Glutaredoxin"/>
    <property type="match status" value="1"/>
</dbReference>
<evidence type="ECO:0000259" key="5">
    <source>
        <dbReference type="PROSITE" id="PS51352"/>
    </source>
</evidence>
<dbReference type="PROSITE" id="PS51352">
    <property type="entry name" value="THIOREDOXIN_2"/>
    <property type="match status" value="1"/>
</dbReference>
<dbReference type="CDD" id="cd02968">
    <property type="entry name" value="SCO"/>
    <property type="match status" value="1"/>
</dbReference>
<keyword evidence="3" id="KW-0479">Metal-binding</keyword>
<organism evidence="6 7">
    <name type="scientific">Candidatus Accumulibacter adjunctus</name>
    <dbReference type="NCBI Taxonomy" id="1454001"/>
    <lineage>
        <taxon>Bacteria</taxon>
        <taxon>Pseudomonadati</taxon>
        <taxon>Pseudomonadota</taxon>
        <taxon>Betaproteobacteria</taxon>
        <taxon>Candidatus Accumulibacter</taxon>
    </lineage>
</organism>
<dbReference type="SUPFAM" id="SSF52833">
    <property type="entry name" value="Thioredoxin-like"/>
    <property type="match status" value="1"/>
</dbReference>
<keyword evidence="2 3" id="KW-0186">Copper</keyword>
<accession>A0A011M7W0</accession>
<comment type="caution">
    <text evidence="6">The sequence shown here is derived from an EMBL/GenBank/DDBJ whole genome shotgun (WGS) entry which is preliminary data.</text>
</comment>
<name>A0A011M7W0_9PROT</name>
<feature type="disulfide bond" description="Redox-active" evidence="4">
    <location>
        <begin position="81"/>
        <end position="85"/>
    </location>
</feature>
<dbReference type="STRING" id="1454001.AW08_02990"/>
<evidence type="ECO:0000313" key="6">
    <source>
        <dbReference type="EMBL" id="EXI65778.1"/>
    </source>
</evidence>
<dbReference type="InterPro" id="IPR036249">
    <property type="entry name" value="Thioredoxin-like_sf"/>
</dbReference>
<protein>
    <submittedName>
        <fullName evidence="6">BsSco</fullName>
    </submittedName>
</protein>